<dbReference type="Proteomes" id="UP001596012">
    <property type="component" value="Unassembled WGS sequence"/>
</dbReference>
<dbReference type="PANTHER" id="PTHR24567:SF74">
    <property type="entry name" value="HTH-TYPE TRANSCRIPTIONAL REGULATOR ARCR"/>
    <property type="match status" value="1"/>
</dbReference>
<dbReference type="InterPro" id="IPR014710">
    <property type="entry name" value="RmlC-like_jellyroll"/>
</dbReference>
<dbReference type="SMART" id="SM00100">
    <property type="entry name" value="cNMP"/>
    <property type="match status" value="1"/>
</dbReference>
<protein>
    <submittedName>
        <fullName evidence="6">Crp/Fnr family transcriptional regulator</fullName>
    </submittedName>
</protein>
<dbReference type="SMART" id="SM00419">
    <property type="entry name" value="HTH_CRP"/>
    <property type="match status" value="1"/>
</dbReference>
<keyword evidence="3" id="KW-0804">Transcription</keyword>
<evidence type="ECO:0000256" key="2">
    <source>
        <dbReference type="ARBA" id="ARBA00023125"/>
    </source>
</evidence>
<dbReference type="InterPro" id="IPR036390">
    <property type="entry name" value="WH_DNA-bd_sf"/>
</dbReference>
<dbReference type="InterPro" id="IPR012318">
    <property type="entry name" value="HTH_CRP"/>
</dbReference>
<keyword evidence="2" id="KW-0238">DNA-binding</keyword>
<keyword evidence="1" id="KW-0805">Transcription regulation</keyword>
<dbReference type="Pfam" id="PF13545">
    <property type="entry name" value="HTH_Crp_2"/>
    <property type="match status" value="1"/>
</dbReference>
<feature type="domain" description="Cyclic nucleotide-binding" evidence="4">
    <location>
        <begin position="21"/>
        <end position="120"/>
    </location>
</feature>
<evidence type="ECO:0000256" key="1">
    <source>
        <dbReference type="ARBA" id="ARBA00023015"/>
    </source>
</evidence>
<comment type="caution">
    <text evidence="6">The sequence shown here is derived from an EMBL/GenBank/DDBJ whole genome shotgun (WGS) entry which is preliminary data.</text>
</comment>
<dbReference type="InterPro" id="IPR000595">
    <property type="entry name" value="cNMP-bd_dom"/>
</dbReference>
<name>A0ABV8YYS3_9ACTN</name>
<gene>
    <name evidence="6" type="ORF">ACFPH6_32930</name>
</gene>
<evidence type="ECO:0000259" key="4">
    <source>
        <dbReference type="PROSITE" id="PS50042"/>
    </source>
</evidence>
<evidence type="ECO:0000259" key="5">
    <source>
        <dbReference type="PROSITE" id="PS51063"/>
    </source>
</evidence>
<accession>A0ABV8YYS3</accession>
<dbReference type="InterPro" id="IPR018490">
    <property type="entry name" value="cNMP-bd_dom_sf"/>
</dbReference>
<dbReference type="SUPFAM" id="SSF46785">
    <property type="entry name" value="Winged helix' DNA-binding domain"/>
    <property type="match status" value="1"/>
</dbReference>
<dbReference type="Pfam" id="PF00027">
    <property type="entry name" value="cNMP_binding"/>
    <property type="match status" value="1"/>
</dbReference>
<dbReference type="PROSITE" id="PS51063">
    <property type="entry name" value="HTH_CRP_2"/>
    <property type="match status" value="1"/>
</dbReference>
<organism evidence="6 7">
    <name type="scientific">Streptomyces xiangluensis</name>
    <dbReference type="NCBI Taxonomy" id="2665720"/>
    <lineage>
        <taxon>Bacteria</taxon>
        <taxon>Bacillati</taxon>
        <taxon>Actinomycetota</taxon>
        <taxon>Actinomycetes</taxon>
        <taxon>Kitasatosporales</taxon>
        <taxon>Streptomycetaceae</taxon>
        <taxon>Streptomyces</taxon>
    </lineage>
</organism>
<dbReference type="SUPFAM" id="SSF51206">
    <property type="entry name" value="cAMP-binding domain-like"/>
    <property type="match status" value="1"/>
</dbReference>
<dbReference type="Gene3D" id="1.10.10.10">
    <property type="entry name" value="Winged helix-like DNA-binding domain superfamily/Winged helix DNA-binding domain"/>
    <property type="match status" value="1"/>
</dbReference>
<dbReference type="InterPro" id="IPR050397">
    <property type="entry name" value="Env_Response_Regulators"/>
</dbReference>
<sequence length="235" mass="25300">MLRPSGCEGRHTWGGTVYQPHITVIGEQLWSQLRDLAPRRSRPARSVLLRQGDPGTHVILLDSGSTLVTLTGQSGERTLLAVRGAGELLGELAVLDSQPRSASVIAAETCLVHIVPAADFLAFVDKYDLLAPLLRHAIARVREAESVRLELATASVPARLASALTRLAEVSSATARELSVRLTQTELSQMIGASRNAVGAALRPWREHGWLDTAHGGGLVVRDIAAIRRHVRAET</sequence>
<evidence type="ECO:0000313" key="6">
    <source>
        <dbReference type="EMBL" id="MFC4469265.1"/>
    </source>
</evidence>
<feature type="domain" description="HTH crp-type" evidence="5">
    <location>
        <begin position="154"/>
        <end position="225"/>
    </location>
</feature>
<dbReference type="InterPro" id="IPR018488">
    <property type="entry name" value="cNMP-bd_CS"/>
</dbReference>
<keyword evidence="7" id="KW-1185">Reference proteome</keyword>
<dbReference type="InterPro" id="IPR036388">
    <property type="entry name" value="WH-like_DNA-bd_sf"/>
</dbReference>
<reference evidence="7" key="1">
    <citation type="journal article" date="2019" name="Int. J. Syst. Evol. Microbiol.">
        <title>The Global Catalogue of Microorganisms (GCM) 10K type strain sequencing project: providing services to taxonomists for standard genome sequencing and annotation.</title>
        <authorList>
            <consortium name="The Broad Institute Genomics Platform"/>
            <consortium name="The Broad Institute Genome Sequencing Center for Infectious Disease"/>
            <person name="Wu L."/>
            <person name="Ma J."/>
        </authorList>
    </citation>
    <scope>NUCLEOTIDE SEQUENCE [LARGE SCALE GENOMIC DNA]</scope>
    <source>
        <strain evidence="7">DT43</strain>
    </source>
</reference>
<evidence type="ECO:0000256" key="3">
    <source>
        <dbReference type="ARBA" id="ARBA00023163"/>
    </source>
</evidence>
<dbReference type="CDD" id="cd00038">
    <property type="entry name" value="CAP_ED"/>
    <property type="match status" value="1"/>
</dbReference>
<dbReference type="PROSITE" id="PS00889">
    <property type="entry name" value="CNMP_BINDING_2"/>
    <property type="match status" value="1"/>
</dbReference>
<dbReference type="PROSITE" id="PS50042">
    <property type="entry name" value="CNMP_BINDING_3"/>
    <property type="match status" value="1"/>
</dbReference>
<dbReference type="Gene3D" id="2.60.120.10">
    <property type="entry name" value="Jelly Rolls"/>
    <property type="match status" value="1"/>
</dbReference>
<proteinExistence type="predicted"/>
<dbReference type="RefSeq" id="WP_386347950.1">
    <property type="nucleotide sequence ID" value="NZ_JBHSFG010000059.1"/>
</dbReference>
<evidence type="ECO:0000313" key="7">
    <source>
        <dbReference type="Proteomes" id="UP001596012"/>
    </source>
</evidence>
<dbReference type="PANTHER" id="PTHR24567">
    <property type="entry name" value="CRP FAMILY TRANSCRIPTIONAL REGULATORY PROTEIN"/>
    <property type="match status" value="1"/>
</dbReference>
<dbReference type="EMBL" id="JBHSFG010000059">
    <property type="protein sequence ID" value="MFC4469265.1"/>
    <property type="molecule type" value="Genomic_DNA"/>
</dbReference>